<evidence type="ECO:0000259" key="6">
    <source>
        <dbReference type="Pfam" id="PF08170"/>
    </source>
</evidence>
<evidence type="ECO:0000313" key="8">
    <source>
        <dbReference type="EMBL" id="CZR51607.1"/>
    </source>
</evidence>
<dbReference type="Pfam" id="PF06978">
    <property type="entry name" value="POP1_N"/>
    <property type="match status" value="1"/>
</dbReference>
<feature type="compositionally biased region" description="Basic and acidic residues" evidence="4">
    <location>
        <begin position="138"/>
        <end position="148"/>
    </location>
</feature>
<dbReference type="OrthoDB" id="442863at2759"/>
<proteinExistence type="predicted"/>
<sequence length="893" mass="99413">MPPKNQTIPSAATGVPRKRKTPPQSCAESMRPAGRRGVKRVRTMNDARSIITQTADSALKNGELDLQSFLKAREFEIKALQDGMQKAKGILTTRAFQSVPRDMRRRTASHNVKRVPKRLQNRAAREMREDNTPTVKASKREPRSSRGRLRAETAKRLGILAEKKRALKARDAARAAGIQTRAARPKLRKDMLNDPPKPKSKFRKRQIHKTWLPTHTWHAKRATITEPKEPLWRFAIPLTSTQKSYRPTHRASGARGAVAWDMSYMSTIGLEGKALSIEKLLKAVGVIESGLWEEKGTKWRLGKRSWTGWLSREAKDKSILIGPSTVLWCPTESEAPSEDVEIRAKKSPMRRAFIRVHPPIFLETWTEILRLSKLQRPVVHVEDLRFEIGSIEIIGPASTEALLGILHPYDDSDDVHGKTFSFLTGVTNPGSLPANSILSFPIEDPRLKYPPRPVKLPNANDEEANFSLLELLSDWPVDTSTGSPALFDRDARFKATRLPSQKSLNRRKSLARPGAYPSRVANDPPIPIVLLTSRISSSATQGIWTLLAPWKCILPIWYGLIHQPLSTGGNPRFGGLQEIRQIHFEQGVPWFPVDYPGTPAGFAWECEQRLKRHKEWSKRPKGKRIEWTSLDLGAGRKGEIGRGWACDFEKIIGVEPLPEVDPSLDTTTTQDSDNSTQPQNQTKAAELQLLIQHLPRKDFTSLISSRDAESLSPTSIATIRISFLSLGIAHPCARIYRLPAPCPSSSNSYPSPPETQPATTRAEWLSLLPQTTTSKPLPKAKANTKVGRIPLNTPLPQRVRLLAQSLLDTPAPKYPADKNDEDGYPLVPGEEDLIGFVTTGEFNLAEGKGVAIGSVVVSKVLEGVRRCAAKEGNLCIIRNAGEKVGRLARWEAV</sequence>
<name>A0A1L7WFS8_9HELO</name>
<organism evidence="8 9">
    <name type="scientific">Phialocephala subalpina</name>
    <dbReference type="NCBI Taxonomy" id="576137"/>
    <lineage>
        <taxon>Eukaryota</taxon>
        <taxon>Fungi</taxon>
        <taxon>Dikarya</taxon>
        <taxon>Ascomycota</taxon>
        <taxon>Pezizomycotina</taxon>
        <taxon>Leotiomycetes</taxon>
        <taxon>Helotiales</taxon>
        <taxon>Mollisiaceae</taxon>
        <taxon>Phialocephala</taxon>
        <taxon>Phialocephala fortinii species complex</taxon>
    </lineage>
</organism>
<feature type="domain" description="Pop1 N-terminal" evidence="5">
    <location>
        <begin position="69"/>
        <end position="272"/>
    </location>
</feature>
<dbReference type="EMBL" id="FJOG01000002">
    <property type="protein sequence ID" value="CZR51607.1"/>
    <property type="molecule type" value="Genomic_DNA"/>
</dbReference>
<dbReference type="Proteomes" id="UP000184330">
    <property type="component" value="Unassembled WGS sequence"/>
</dbReference>
<dbReference type="InterPro" id="IPR055079">
    <property type="entry name" value="POP1_C"/>
</dbReference>
<dbReference type="Pfam" id="PF08170">
    <property type="entry name" value="POPLD"/>
    <property type="match status" value="1"/>
</dbReference>
<dbReference type="GO" id="GO:0001682">
    <property type="term" value="P:tRNA 5'-leader removal"/>
    <property type="evidence" value="ECO:0007669"/>
    <property type="project" value="InterPro"/>
</dbReference>
<feature type="region of interest" description="Disordered" evidence="4">
    <location>
        <begin position="658"/>
        <end position="681"/>
    </location>
</feature>
<protein>
    <submittedName>
        <fullName evidence="8">Related to ribonuclease P chain POP1</fullName>
    </submittedName>
</protein>
<evidence type="ECO:0000256" key="1">
    <source>
        <dbReference type="ARBA" id="ARBA00004123"/>
    </source>
</evidence>
<evidence type="ECO:0000313" key="9">
    <source>
        <dbReference type="Proteomes" id="UP000184330"/>
    </source>
</evidence>
<reference evidence="8 9" key="1">
    <citation type="submission" date="2016-03" db="EMBL/GenBank/DDBJ databases">
        <authorList>
            <person name="Ploux O."/>
        </authorList>
    </citation>
    <scope>NUCLEOTIDE SEQUENCE [LARGE SCALE GENOMIC DNA]</scope>
    <source>
        <strain evidence="8 9">UAMH 11012</strain>
    </source>
</reference>
<evidence type="ECO:0000256" key="3">
    <source>
        <dbReference type="ARBA" id="ARBA00023242"/>
    </source>
</evidence>
<dbReference type="InterPro" id="IPR009723">
    <property type="entry name" value="Pop1_N"/>
</dbReference>
<dbReference type="PANTHER" id="PTHR22731:SF3">
    <property type="entry name" value="RIBONUCLEASES P_MRP PROTEIN SUBUNIT POP1"/>
    <property type="match status" value="1"/>
</dbReference>
<feature type="region of interest" description="Disordered" evidence="4">
    <location>
        <begin position="122"/>
        <end position="148"/>
    </location>
</feature>
<keyword evidence="3" id="KW-0539">Nucleus</keyword>
<dbReference type="InterPro" id="IPR012590">
    <property type="entry name" value="POPLD_dom"/>
</dbReference>
<dbReference type="Pfam" id="PF22770">
    <property type="entry name" value="POP1_C"/>
    <property type="match status" value="1"/>
</dbReference>
<evidence type="ECO:0000259" key="5">
    <source>
        <dbReference type="Pfam" id="PF06978"/>
    </source>
</evidence>
<keyword evidence="9" id="KW-1185">Reference proteome</keyword>
<dbReference type="GO" id="GO:0000172">
    <property type="term" value="C:ribonuclease MRP complex"/>
    <property type="evidence" value="ECO:0007669"/>
    <property type="project" value="InterPro"/>
</dbReference>
<dbReference type="PANTHER" id="PTHR22731">
    <property type="entry name" value="RIBONUCLEASES P/MRP PROTEIN SUBUNIT POP1"/>
    <property type="match status" value="1"/>
</dbReference>
<keyword evidence="2" id="KW-0819">tRNA processing</keyword>
<feature type="domain" description="POPLD" evidence="6">
    <location>
        <begin position="544"/>
        <end position="648"/>
    </location>
</feature>
<feature type="compositionally biased region" description="Polar residues" evidence="4">
    <location>
        <begin position="1"/>
        <end position="10"/>
    </location>
</feature>
<evidence type="ECO:0000259" key="7">
    <source>
        <dbReference type="Pfam" id="PF22770"/>
    </source>
</evidence>
<comment type="subcellular location">
    <subcellularLocation>
        <location evidence="1">Nucleus</location>
    </subcellularLocation>
</comment>
<dbReference type="InterPro" id="IPR039182">
    <property type="entry name" value="Pop1"/>
</dbReference>
<evidence type="ECO:0000256" key="4">
    <source>
        <dbReference type="SAM" id="MobiDB-lite"/>
    </source>
</evidence>
<accession>A0A1L7WFS8</accession>
<dbReference type="STRING" id="576137.A0A1L7WFS8"/>
<dbReference type="GO" id="GO:0005655">
    <property type="term" value="C:nucleolar ribonuclease P complex"/>
    <property type="evidence" value="ECO:0007669"/>
    <property type="project" value="InterPro"/>
</dbReference>
<gene>
    <name evidence="8" type="ORF">PAC_01484</name>
</gene>
<evidence type="ECO:0000256" key="2">
    <source>
        <dbReference type="ARBA" id="ARBA00022694"/>
    </source>
</evidence>
<feature type="compositionally biased region" description="Low complexity" evidence="4">
    <location>
        <begin position="661"/>
        <end position="679"/>
    </location>
</feature>
<feature type="domain" description="POP1 C-terminal" evidence="7">
    <location>
        <begin position="717"/>
        <end position="891"/>
    </location>
</feature>
<dbReference type="AlphaFoldDB" id="A0A1L7WFS8"/>
<feature type="region of interest" description="Disordered" evidence="4">
    <location>
        <begin position="1"/>
        <end position="36"/>
    </location>
</feature>